<gene>
    <name evidence="8" type="ORF">EV210_112110</name>
</gene>
<dbReference type="GO" id="GO:0046872">
    <property type="term" value="F:metal ion binding"/>
    <property type="evidence" value="ECO:0007669"/>
    <property type="project" value="UniProtKB-KW"/>
</dbReference>
<protein>
    <submittedName>
        <fullName evidence="8">Dissimilatory sulfite reductase (Desulfoviridin) alpha/beta subunit</fullName>
    </submittedName>
</protein>
<name>A0A4R1PU67_9FIRM</name>
<evidence type="ECO:0000256" key="5">
    <source>
        <dbReference type="ARBA" id="ARBA00023004"/>
    </source>
</evidence>
<dbReference type="InterPro" id="IPR005117">
    <property type="entry name" value="NiRdtase/SiRdtase_haem-b_fer"/>
</dbReference>
<dbReference type="PROSITE" id="PS00365">
    <property type="entry name" value="NIR_SIR"/>
    <property type="match status" value="1"/>
</dbReference>
<dbReference type="PANTHER" id="PTHR32439">
    <property type="entry name" value="FERREDOXIN--NITRITE REDUCTASE, CHLOROPLASTIC"/>
    <property type="match status" value="1"/>
</dbReference>
<dbReference type="Pfam" id="PF00037">
    <property type="entry name" value="Fer4"/>
    <property type="match status" value="2"/>
</dbReference>
<evidence type="ECO:0000256" key="6">
    <source>
        <dbReference type="ARBA" id="ARBA00023014"/>
    </source>
</evidence>
<comment type="caution">
    <text evidence="8">The sequence shown here is derived from an EMBL/GenBank/DDBJ whole genome shotgun (WGS) entry which is preliminary data.</text>
</comment>
<accession>A0A4R1PU67</accession>
<keyword evidence="1" id="KW-0004">4Fe-4S</keyword>
<dbReference type="AlphaFoldDB" id="A0A4R1PU67"/>
<dbReference type="PROSITE" id="PS00198">
    <property type="entry name" value="4FE4S_FER_1"/>
    <property type="match status" value="1"/>
</dbReference>
<dbReference type="InterPro" id="IPR017900">
    <property type="entry name" value="4Fe4S_Fe_S_CS"/>
</dbReference>
<dbReference type="PANTHER" id="PTHR32439:SF9">
    <property type="entry name" value="BLR3264 PROTEIN"/>
    <property type="match status" value="1"/>
</dbReference>
<dbReference type="Pfam" id="PF01077">
    <property type="entry name" value="NIR_SIR"/>
    <property type="match status" value="1"/>
</dbReference>
<evidence type="ECO:0000256" key="3">
    <source>
        <dbReference type="ARBA" id="ARBA00022723"/>
    </source>
</evidence>
<dbReference type="InterPro" id="IPR045854">
    <property type="entry name" value="NO2/SO3_Rdtase_4Fe4S_sf"/>
</dbReference>
<dbReference type="InterPro" id="IPR036136">
    <property type="entry name" value="Nit/Sulf_reduc_fer-like_dom_sf"/>
</dbReference>
<evidence type="ECO:0000256" key="2">
    <source>
        <dbReference type="ARBA" id="ARBA00022617"/>
    </source>
</evidence>
<evidence type="ECO:0000259" key="7">
    <source>
        <dbReference type="PROSITE" id="PS51379"/>
    </source>
</evidence>
<sequence>MAATKPDYKRFGFIPQRQQGLLLMRLRNQAGDMTADGLRNLADLAEKYGNGQVHLTLRQGIEIPGVKEELFEQALQAVTDAGLSPAVCGLRVRPVVTCPGNATCPYGLINTKTLAKTLDEQFVGRDLPAKTKFAVSGCANSCTKPQSHDVGFRGALEPLVKQSSCISCGACVRRCPAKAMKLENKALVIDYEKCLSCGVCTRLCPKKALAAGKTGYHIFVGGKGGRYSNDGALLAKFIPEDKLATYLDAILQTYKELAAPGQRLSAVLAKEGIGLIKSKVEEKLN</sequence>
<keyword evidence="3" id="KW-0479">Metal-binding</keyword>
<dbReference type="Gene3D" id="3.30.70.20">
    <property type="match status" value="1"/>
</dbReference>
<dbReference type="InterPro" id="IPR006067">
    <property type="entry name" value="NO2/SO3_Rdtase_4Fe4S_dom"/>
</dbReference>
<dbReference type="InterPro" id="IPR051329">
    <property type="entry name" value="NIR_SIR_4Fe-4S"/>
</dbReference>
<dbReference type="Proteomes" id="UP000295063">
    <property type="component" value="Unassembled WGS sequence"/>
</dbReference>
<evidence type="ECO:0000313" key="9">
    <source>
        <dbReference type="Proteomes" id="UP000295063"/>
    </source>
</evidence>
<dbReference type="RefSeq" id="WP_165898947.1">
    <property type="nucleotide sequence ID" value="NZ_SLUI01000012.1"/>
</dbReference>
<dbReference type="PRINTS" id="PR00397">
    <property type="entry name" value="SIROHAEM"/>
</dbReference>
<dbReference type="GO" id="GO:0020037">
    <property type="term" value="F:heme binding"/>
    <property type="evidence" value="ECO:0007669"/>
    <property type="project" value="InterPro"/>
</dbReference>
<dbReference type="InterPro" id="IPR017896">
    <property type="entry name" value="4Fe4S_Fe-S-bd"/>
</dbReference>
<dbReference type="EMBL" id="SLUI01000012">
    <property type="protein sequence ID" value="TCL35450.1"/>
    <property type="molecule type" value="Genomic_DNA"/>
</dbReference>
<dbReference type="GO" id="GO:0016491">
    <property type="term" value="F:oxidoreductase activity"/>
    <property type="evidence" value="ECO:0007669"/>
    <property type="project" value="UniProtKB-KW"/>
</dbReference>
<dbReference type="SUPFAM" id="SSF54862">
    <property type="entry name" value="4Fe-4S ferredoxins"/>
    <property type="match status" value="1"/>
</dbReference>
<feature type="domain" description="4Fe-4S ferredoxin-type" evidence="7">
    <location>
        <begin position="156"/>
        <end position="185"/>
    </location>
</feature>
<dbReference type="SUPFAM" id="SSF56014">
    <property type="entry name" value="Nitrite and sulphite reductase 4Fe-4S domain-like"/>
    <property type="match status" value="1"/>
</dbReference>
<keyword evidence="6" id="KW-0411">Iron-sulfur</keyword>
<keyword evidence="2" id="KW-0349">Heme</keyword>
<dbReference type="GO" id="GO:0051539">
    <property type="term" value="F:4 iron, 4 sulfur cluster binding"/>
    <property type="evidence" value="ECO:0007669"/>
    <property type="project" value="UniProtKB-KW"/>
</dbReference>
<evidence type="ECO:0000256" key="4">
    <source>
        <dbReference type="ARBA" id="ARBA00023002"/>
    </source>
</evidence>
<dbReference type="SUPFAM" id="SSF55124">
    <property type="entry name" value="Nitrite/Sulfite reductase N-terminal domain-like"/>
    <property type="match status" value="1"/>
</dbReference>
<feature type="domain" description="4Fe-4S ferredoxin-type" evidence="7">
    <location>
        <begin position="186"/>
        <end position="214"/>
    </location>
</feature>
<dbReference type="Pfam" id="PF03460">
    <property type="entry name" value="NIR_SIR_ferr"/>
    <property type="match status" value="1"/>
</dbReference>
<evidence type="ECO:0000256" key="1">
    <source>
        <dbReference type="ARBA" id="ARBA00022485"/>
    </source>
</evidence>
<dbReference type="Gene3D" id="3.90.480.10">
    <property type="entry name" value="Sulfite Reductase Hemoprotein,Domain 2"/>
    <property type="match status" value="1"/>
</dbReference>
<organism evidence="8 9">
    <name type="scientific">Anaerospora hongkongensis</name>
    <dbReference type="NCBI Taxonomy" id="244830"/>
    <lineage>
        <taxon>Bacteria</taxon>
        <taxon>Bacillati</taxon>
        <taxon>Bacillota</taxon>
        <taxon>Negativicutes</taxon>
        <taxon>Selenomonadales</taxon>
        <taxon>Sporomusaceae</taxon>
        <taxon>Anaerospora</taxon>
    </lineage>
</organism>
<keyword evidence="4" id="KW-0560">Oxidoreductase</keyword>
<evidence type="ECO:0000313" key="8">
    <source>
        <dbReference type="EMBL" id="TCL35450.1"/>
    </source>
</evidence>
<keyword evidence="9" id="KW-1185">Reference proteome</keyword>
<dbReference type="Gene3D" id="3.30.413.10">
    <property type="entry name" value="Sulfite Reductase Hemoprotein, domain 1"/>
    <property type="match status" value="1"/>
</dbReference>
<keyword evidence="5" id="KW-0408">Iron</keyword>
<dbReference type="PROSITE" id="PS51379">
    <property type="entry name" value="4FE4S_FER_2"/>
    <property type="match status" value="2"/>
</dbReference>
<reference evidence="8 9" key="1">
    <citation type="submission" date="2019-03" db="EMBL/GenBank/DDBJ databases">
        <title>Genomic Encyclopedia of Type Strains, Phase IV (KMG-IV): sequencing the most valuable type-strain genomes for metagenomic binning, comparative biology and taxonomic classification.</title>
        <authorList>
            <person name="Goeker M."/>
        </authorList>
    </citation>
    <scope>NUCLEOTIDE SEQUENCE [LARGE SCALE GENOMIC DNA]</scope>
    <source>
        <strain evidence="8 9">DSM 15969</strain>
    </source>
</reference>
<proteinExistence type="predicted"/>
<dbReference type="InterPro" id="IPR006066">
    <property type="entry name" value="NO2/SO3_Rdtase_FeS/sirohaem_BS"/>
</dbReference>